<keyword evidence="5" id="KW-0862">Zinc</keyword>
<dbReference type="RefSeq" id="WP_008950950.1">
    <property type="nucleotide sequence ID" value="NZ_AHTH01000037.1"/>
</dbReference>
<dbReference type="STRING" id="1129374.AJE_11229"/>
<protein>
    <submittedName>
        <fullName evidence="10">Peptidase m14 carboxypeptidase a</fullName>
    </submittedName>
</protein>
<dbReference type="GO" id="GO:0008270">
    <property type="term" value="F:zinc ion binding"/>
    <property type="evidence" value="ECO:0007669"/>
    <property type="project" value="InterPro"/>
</dbReference>
<dbReference type="Pfam" id="PF00246">
    <property type="entry name" value="Peptidase_M14"/>
    <property type="match status" value="1"/>
</dbReference>
<dbReference type="GO" id="GO:0006508">
    <property type="term" value="P:proteolysis"/>
    <property type="evidence" value="ECO:0007669"/>
    <property type="project" value="UniProtKB-KW"/>
</dbReference>
<dbReference type="EMBL" id="AHTH01000037">
    <property type="protein sequence ID" value="EHR40635.1"/>
    <property type="molecule type" value="Genomic_DNA"/>
</dbReference>
<evidence type="ECO:0000256" key="4">
    <source>
        <dbReference type="ARBA" id="ARBA00022801"/>
    </source>
</evidence>
<comment type="caution">
    <text evidence="7">Lacks conserved residue(s) required for the propagation of feature annotation.</text>
</comment>
<dbReference type="SUPFAM" id="SSF53187">
    <property type="entry name" value="Zn-dependent exopeptidases"/>
    <property type="match status" value="1"/>
</dbReference>
<evidence type="ECO:0000259" key="9">
    <source>
        <dbReference type="PROSITE" id="PS52035"/>
    </source>
</evidence>
<dbReference type="Gene3D" id="3.40.630.10">
    <property type="entry name" value="Zn peptidases"/>
    <property type="match status" value="1"/>
</dbReference>
<feature type="domain" description="Peptidase M14" evidence="9">
    <location>
        <begin position="35"/>
        <end position="266"/>
    </location>
</feature>
<dbReference type="PANTHER" id="PTHR11705">
    <property type="entry name" value="PROTEASE FAMILY M14 CARBOXYPEPTIDASE A,B"/>
    <property type="match status" value="1"/>
</dbReference>
<evidence type="ECO:0000256" key="7">
    <source>
        <dbReference type="PROSITE-ProRule" id="PRU01379"/>
    </source>
</evidence>
<dbReference type="PATRIC" id="fig|1129374.4.peg.2227"/>
<keyword evidence="4" id="KW-0378">Hydrolase</keyword>
<feature type="signal peptide" evidence="8">
    <location>
        <begin position="1"/>
        <end position="19"/>
    </location>
</feature>
<evidence type="ECO:0000256" key="6">
    <source>
        <dbReference type="ARBA" id="ARBA00023049"/>
    </source>
</evidence>
<dbReference type="PANTHER" id="PTHR11705:SF143">
    <property type="entry name" value="SLL0236 PROTEIN"/>
    <property type="match status" value="1"/>
</dbReference>
<organism evidence="10 11">
    <name type="scientific">Alishewanella jeotgali KCTC 22429</name>
    <dbReference type="NCBI Taxonomy" id="1129374"/>
    <lineage>
        <taxon>Bacteria</taxon>
        <taxon>Pseudomonadati</taxon>
        <taxon>Pseudomonadota</taxon>
        <taxon>Gammaproteobacteria</taxon>
        <taxon>Alteromonadales</taxon>
        <taxon>Alteromonadaceae</taxon>
        <taxon>Alishewanella</taxon>
    </lineage>
</organism>
<dbReference type="SMART" id="SM00631">
    <property type="entry name" value="Zn_pept"/>
    <property type="match status" value="1"/>
</dbReference>
<dbReference type="PROSITE" id="PS52035">
    <property type="entry name" value="PEPTIDASE_M14"/>
    <property type="match status" value="1"/>
</dbReference>
<dbReference type="GO" id="GO:0005615">
    <property type="term" value="C:extracellular space"/>
    <property type="evidence" value="ECO:0007669"/>
    <property type="project" value="TreeGrafter"/>
</dbReference>
<name>H3ZFM3_9ALTE</name>
<evidence type="ECO:0000256" key="1">
    <source>
        <dbReference type="ARBA" id="ARBA00001947"/>
    </source>
</evidence>
<gene>
    <name evidence="10" type="ORF">AJE_11229</name>
</gene>
<dbReference type="Proteomes" id="UP000012046">
    <property type="component" value="Unassembled WGS sequence"/>
</dbReference>
<evidence type="ECO:0000256" key="2">
    <source>
        <dbReference type="ARBA" id="ARBA00005988"/>
    </source>
</evidence>
<dbReference type="eggNOG" id="COG2866">
    <property type="taxonomic scope" value="Bacteria"/>
</dbReference>
<evidence type="ECO:0000256" key="3">
    <source>
        <dbReference type="ARBA" id="ARBA00022670"/>
    </source>
</evidence>
<keyword evidence="11" id="KW-1185">Reference proteome</keyword>
<dbReference type="InterPro" id="IPR000834">
    <property type="entry name" value="Peptidase_M14"/>
</dbReference>
<dbReference type="AlphaFoldDB" id="H3ZFM3"/>
<keyword evidence="10" id="KW-0121">Carboxypeptidase</keyword>
<keyword evidence="3" id="KW-0645">Protease</keyword>
<comment type="caution">
    <text evidence="10">The sequence shown here is derived from an EMBL/GenBank/DDBJ whole genome shotgun (WGS) entry which is preliminary data.</text>
</comment>
<reference evidence="10 11" key="1">
    <citation type="journal article" date="2012" name="J. Bacteriol.">
        <title>Genome Sequence of Extracellular-Protease-Producing Alishewanella jeotgali Isolated from Traditional Korean Fermented Seafood.</title>
        <authorList>
            <person name="Jung J."/>
            <person name="Chun J."/>
            <person name="Park W."/>
        </authorList>
    </citation>
    <scope>NUCLEOTIDE SEQUENCE [LARGE SCALE GENOMIC DNA]</scope>
    <source>
        <strain evidence="10 11">KCTC 22429</strain>
    </source>
</reference>
<keyword evidence="6" id="KW-0482">Metalloprotease</keyword>
<keyword evidence="8" id="KW-0732">Signal</keyword>
<comment type="cofactor">
    <cofactor evidence="1">
        <name>Zn(2+)</name>
        <dbReference type="ChEBI" id="CHEBI:29105"/>
    </cofactor>
</comment>
<evidence type="ECO:0000313" key="10">
    <source>
        <dbReference type="EMBL" id="EHR40635.1"/>
    </source>
</evidence>
<dbReference type="GO" id="GO:0004181">
    <property type="term" value="F:metallocarboxypeptidase activity"/>
    <property type="evidence" value="ECO:0007669"/>
    <property type="project" value="InterPro"/>
</dbReference>
<accession>H3ZFM3</accession>
<evidence type="ECO:0000313" key="11">
    <source>
        <dbReference type="Proteomes" id="UP000012046"/>
    </source>
</evidence>
<comment type="similarity">
    <text evidence="2 7">Belongs to the peptidase M14 family.</text>
</comment>
<sequence>MNKWLLILLWVAGMTMAQATTLEHYQPYLQPGFDKPRLQLADIEPLIKQYASDPAVTVTELGRSVENRPIYLLKLGQGKKRVLAWSQMHGDEHTATAALFDLLRYTLAPEQQAWREQWFSEITLYLVPMLNPDGAARNSRVNAQGIDINRDALALQSPEGRLLMQLARQIQPDYGFNLHDQNRFHAAGEAPNPATISLLAPAYNAARDINDSRRRAMQLIAHIKPWLDTQIPDHLGRYNDTWSPRSFGDTFAGMGISTVLVEAGGHRADDNRQVARRLNFQLYVAWLNAIASGSYRAAPLSDYEAIPFNRSGGLKDLILKNLQVRVADTDAVLDIGVNFHTEGDSYARIHELGDLSGYGAYHLFDVTGLRYQQGRAYPLSEPLLLDDQRYQQLLRQGYTHFSGDAKLLQRQTRLPVLVNPLRPTQSAPQLRQGATFLLLNSQGEVVQVLLNGQLLHLANLELKNPLGT</sequence>
<proteinExistence type="inferred from homology"/>
<evidence type="ECO:0000256" key="8">
    <source>
        <dbReference type="SAM" id="SignalP"/>
    </source>
</evidence>
<evidence type="ECO:0000256" key="5">
    <source>
        <dbReference type="ARBA" id="ARBA00022833"/>
    </source>
</evidence>
<feature type="chain" id="PRO_5003592315" evidence="8">
    <location>
        <begin position="20"/>
        <end position="468"/>
    </location>
</feature>